<dbReference type="OrthoDB" id="6382392at2759"/>
<dbReference type="AlphaFoldDB" id="A0A1E1WLL5"/>
<name>A0A1E1WLL5_PECGO</name>
<evidence type="ECO:0000313" key="1">
    <source>
        <dbReference type="EMBL" id="JAT87900.1"/>
    </source>
</evidence>
<feature type="non-terminal residue" evidence="1">
    <location>
        <position position="102"/>
    </location>
</feature>
<dbReference type="EMBL" id="GDQN01003154">
    <property type="protein sequence ID" value="JAT87900.1"/>
    <property type="molecule type" value="Transcribed_RNA"/>
</dbReference>
<gene>
    <name evidence="1" type="ORF">g.2318</name>
</gene>
<accession>A0A1E1WLL5</accession>
<organism evidence="1">
    <name type="scientific">Pectinophora gossypiella</name>
    <name type="common">Cotton pink bollworm</name>
    <name type="synonym">Depressaria gossypiella</name>
    <dbReference type="NCBI Taxonomy" id="13191"/>
    <lineage>
        <taxon>Eukaryota</taxon>
        <taxon>Metazoa</taxon>
        <taxon>Ecdysozoa</taxon>
        <taxon>Arthropoda</taxon>
        <taxon>Hexapoda</taxon>
        <taxon>Insecta</taxon>
        <taxon>Pterygota</taxon>
        <taxon>Neoptera</taxon>
        <taxon>Endopterygota</taxon>
        <taxon>Lepidoptera</taxon>
        <taxon>Glossata</taxon>
        <taxon>Ditrysia</taxon>
        <taxon>Gelechioidea</taxon>
        <taxon>Gelechiidae</taxon>
        <taxon>Apatetrinae</taxon>
        <taxon>Pectinophora</taxon>
    </lineage>
</organism>
<reference evidence="1" key="1">
    <citation type="submission" date="2015-09" db="EMBL/GenBank/DDBJ databases">
        <title>De novo assembly of Pectinophora gossypiella (Pink Bollworm) gut transcriptome.</title>
        <authorList>
            <person name="Tassone E.E."/>
        </authorList>
    </citation>
    <scope>NUCLEOTIDE SEQUENCE</scope>
</reference>
<sequence length="102" mass="11626">PESDKGPLNPDQIKRDSHTNNCIITLISSLDIWTQLSMRRKFDIIFNRAPIEKKTEKQNIISQELKEILESREIPKSPLQIVKRTDKPATITSAPEFPACLG</sequence>
<feature type="non-terminal residue" evidence="1">
    <location>
        <position position="1"/>
    </location>
</feature>
<protein>
    <submittedName>
        <fullName evidence="1">Uncharacterized protein</fullName>
    </submittedName>
</protein>
<proteinExistence type="predicted"/>